<evidence type="ECO:0000256" key="3">
    <source>
        <dbReference type="ARBA" id="ARBA00022679"/>
    </source>
</evidence>
<evidence type="ECO:0000313" key="9">
    <source>
        <dbReference type="Proteomes" id="UP000317043"/>
    </source>
</evidence>
<dbReference type="GO" id="GO:0032259">
    <property type="term" value="P:methylation"/>
    <property type="evidence" value="ECO:0007669"/>
    <property type="project" value="UniProtKB-KW"/>
</dbReference>
<dbReference type="InterPro" id="IPR055487">
    <property type="entry name" value="DUF7059"/>
</dbReference>
<gene>
    <name evidence="8" type="ORF">FB566_4222</name>
</gene>
<feature type="domain" description="Methyltransferase small" evidence="5">
    <location>
        <begin position="135"/>
        <end position="265"/>
    </location>
</feature>
<sequence>MLMDSVDVDRLREALVGADYTSAGVTARLGQRAEAAMRRGDHRAALAATDDRDRQATLIRLFCCGQTESIDSVAAAVAPLPVRTAVECGLLTEAEDGIRAGWALAAHQGRWLLSDLPAWLGGTVDSEHVLGVAGASESLAGYLMRRPVETALDIGTGSGPLALQLSGQATTVTATDLSSRALRFAATNAALNRLDWELLEGDLVEPVAGRRFDQVVSNPPFITGPGATDFTYRDSGRAGDGVCAELAQAAPGLLNPGGTMQFLANWLHVEGQPWTERVAGWFTDSGCDVWVIQRDVADPLDYVRIWQRDAGGDHDPTALAAWLDWFEMQRVEAVGFGVVNIRLRESGDATVVCEDLRQQPAVAFDTLITDWFDRVDMLADLSMEELLDARLSVRPGVKLDQRAELTDEGWDVERQILSDTAGLGRREEIDPLLVSFLGGCSGLVPMRTQIGLLAQAHEAPEALLAAGLLPVVTGLIRRGFLDVRR</sequence>
<dbReference type="PANTHER" id="PTHR45875:SF1">
    <property type="entry name" value="METHYLTRANSFERASE N6AMT1"/>
    <property type="match status" value="1"/>
</dbReference>
<dbReference type="Pfam" id="PF25004">
    <property type="entry name" value="DUF7782"/>
    <property type="match status" value="1"/>
</dbReference>
<evidence type="ECO:0000259" key="5">
    <source>
        <dbReference type="Pfam" id="PF05175"/>
    </source>
</evidence>
<evidence type="ECO:0000256" key="2">
    <source>
        <dbReference type="ARBA" id="ARBA00022603"/>
    </source>
</evidence>
<dbReference type="Pfam" id="PF05175">
    <property type="entry name" value="MTS"/>
    <property type="match status" value="1"/>
</dbReference>
<dbReference type="Pfam" id="PF23186">
    <property type="entry name" value="DUF7059"/>
    <property type="match status" value="1"/>
</dbReference>
<dbReference type="InterPro" id="IPR007848">
    <property type="entry name" value="Small_mtfrase_dom"/>
</dbReference>
<proteinExistence type="inferred from homology"/>
<dbReference type="Proteomes" id="UP000317043">
    <property type="component" value="Unassembled WGS sequence"/>
</dbReference>
<dbReference type="InParanoid" id="A0A543B1C4"/>
<evidence type="ECO:0000259" key="6">
    <source>
        <dbReference type="Pfam" id="PF23186"/>
    </source>
</evidence>
<organism evidence="8 9">
    <name type="scientific">Stackebrandtia endophytica</name>
    <dbReference type="NCBI Taxonomy" id="1496996"/>
    <lineage>
        <taxon>Bacteria</taxon>
        <taxon>Bacillati</taxon>
        <taxon>Actinomycetota</taxon>
        <taxon>Actinomycetes</taxon>
        <taxon>Glycomycetales</taxon>
        <taxon>Glycomycetaceae</taxon>
        <taxon>Stackebrandtia</taxon>
    </lineage>
</organism>
<evidence type="ECO:0000313" key="8">
    <source>
        <dbReference type="EMBL" id="TQL78632.1"/>
    </source>
</evidence>
<keyword evidence="9" id="KW-1185">Reference proteome</keyword>
<name>A0A543B1C4_9ACTN</name>
<evidence type="ECO:0000259" key="7">
    <source>
        <dbReference type="Pfam" id="PF25004"/>
    </source>
</evidence>
<evidence type="ECO:0000256" key="1">
    <source>
        <dbReference type="ARBA" id="ARBA00006149"/>
    </source>
</evidence>
<feature type="domain" description="DUF7782" evidence="7">
    <location>
        <begin position="370"/>
        <end position="481"/>
    </location>
</feature>
<evidence type="ECO:0000256" key="4">
    <source>
        <dbReference type="ARBA" id="ARBA00022691"/>
    </source>
</evidence>
<dbReference type="PANTHER" id="PTHR45875">
    <property type="entry name" value="METHYLTRANSFERASE N6AMT1"/>
    <property type="match status" value="1"/>
</dbReference>
<dbReference type="GO" id="GO:0008170">
    <property type="term" value="F:N-methyltransferase activity"/>
    <property type="evidence" value="ECO:0007669"/>
    <property type="project" value="UniProtKB-ARBA"/>
</dbReference>
<dbReference type="GO" id="GO:0008757">
    <property type="term" value="F:S-adenosylmethionine-dependent methyltransferase activity"/>
    <property type="evidence" value="ECO:0007669"/>
    <property type="project" value="TreeGrafter"/>
</dbReference>
<keyword evidence="3 8" id="KW-0808">Transferase</keyword>
<dbReference type="Gene3D" id="3.40.50.150">
    <property type="entry name" value="Vaccinia Virus protein VP39"/>
    <property type="match status" value="1"/>
</dbReference>
<comment type="caution">
    <text evidence="8">The sequence shown here is derived from an EMBL/GenBank/DDBJ whole genome shotgun (WGS) entry which is preliminary data.</text>
</comment>
<dbReference type="InterPro" id="IPR029063">
    <property type="entry name" value="SAM-dependent_MTases_sf"/>
</dbReference>
<dbReference type="CDD" id="cd02440">
    <property type="entry name" value="AdoMet_MTases"/>
    <property type="match status" value="1"/>
</dbReference>
<dbReference type="SUPFAM" id="SSF53335">
    <property type="entry name" value="S-adenosyl-L-methionine-dependent methyltransferases"/>
    <property type="match status" value="1"/>
</dbReference>
<accession>A0A543B1C4</accession>
<dbReference type="AlphaFoldDB" id="A0A543B1C4"/>
<keyword evidence="4" id="KW-0949">S-adenosyl-L-methionine</keyword>
<dbReference type="InterPro" id="IPR056684">
    <property type="entry name" value="DUF7782"/>
</dbReference>
<dbReference type="PROSITE" id="PS00092">
    <property type="entry name" value="N6_MTASE"/>
    <property type="match status" value="1"/>
</dbReference>
<reference evidence="8 9" key="1">
    <citation type="submission" date="2019-06" db="EMBL/GenBank/DDBJ databases">
        <title>Sequencing the genomes of 1000 actinobacteria strains.</title>
        <authorList>
            <person name="Klenk H.-P."/>
        </authorList>
    </citation>
    <scope>NUCLEOTIDE SEQUENCE [LARGE SCALE GENOMIC DNA]</scope>
    <source>
        <strain evidence="8 9">DSM 45928</strain>
    </source>
</reference>
<dbReference type="RefSeq" id="WP_142045891.1">
    <property type="nucleotide sequence ID" value="NZ_JBHTGS010000003.1"/>
</dbReference>
<dbReference type="InterPro" id="IPR002052">
    <property type="entry name" value="DNA_methylase_N6_adenine_CS"/>
</dbReference>
<feature type="domain" description="DUF7059" evidence="6">
    <location>
        <begin position="18"/>
        <end position="100"/>
    </location>
</feature>
<dbReference type="InterPro" id="IPR052190">
    <property type="entry name" value="Euk-Arch_PrmC-MTase"/>
</dbReference>
<dbReference type="GO" id="GO:0035657">
    <property type="term" value="C:eRF1 methyltransferase complex"/>
    <property type="evidence" value="ECO:0007669"/>
    <property type="project" value="TreeGrafter"/>
</dbReference>
<dbReference type="GO" id="GO:0003676">
    <property type="term" value="F:nucleic acid binding"/>
    <property type="evidence" value="ECO:0007669"/>
    <property type="project" value="InterPro"/>
</dbReference>
<dbReference type="EMBL" id="VFOW01000001">
    <property type="protein sequence ID" value="TQL78632.1"/>
    <property type="molecule type" value="Genomic_DNA"/>
</dbReference>
<dbReference type="OrthoDB" id="129465at2"/>
<comment type="similarity">
    <text evidence="1">Belongs to the eukaryotic/archaeal PrmC-related family.</text>
</comment>
<dbReference type="GO" id="GO:0008276">
    <property type="term" value="F:protein methyltransferase activity"/>
    <property type="evidence" value="ECO:0007669"/>
    <property type="project" value="TreeGrafter"/>
</dbReference>
<keyword evidence="2 8" id="KW-0489">Methyltransferase</keyword>
<protein>
    <submittedName>
        <fullName evidence="8">Methyltransferase family protein</fullName>
    </submittedName>
</protein>